<accession>A0A066WVJ3</accession>
<proteinExistence type="predicted"/>
<dbReference type="HOGENOM" id="CLU_1547474_0_0_1"/>
<evidence type="ECO:0000313" key="2">
    <source>
        <dbReference type="Proteomes" id="UP000027238"/>
    </source>
</evidence>
<evidence type="ECO:0000313" key="1">
    <source>
        <dbReference type="EMBL" id="KDN60918.1"/>
    </source>
</evidence>
<keyword evidence="2" id="KW-1185">Reference proteome</keyword>
<reference evidence="2" key="1">
    <citation type="journal article" date="2014" name="Genome Announc.">
        <title>Draft genome sequence of Colletotrichum sublineola, a destructive pathogen of cultivated sorghum.</title>
        <authorList>
            <person name="Baroncelli R."/>
            <person name="Sanz-Martin J.M."/>
            <person name="Rech G.E."/>
            <person name="Sukno S.A."/>
            <person name="Thon M.R."/>
        </authorList>
    </citation>
    <scope>NUCLEOTIDE SEQUENCE [LARGE SCALE GENOMIC DNA]</scope>
    <source>
        <strain evidence="2">TX430BB</strain>
    </source>
</reference>
<gene>
    <name evidence="1" type="ORF">CSUB01_09031</name>
</gene>
<dbReference type="AlphaFoldDB" id="A0A066WVJ3"/>
<protein>
    <submittedName>
        <fullName evidence="1">Uncharacterized protein</fullName>
    </submittedName>
</protein>
<dbReference type="EMBL" id="JMSE01001461">
    <property type="protein sequence ID" value="KDN60918.1"/>
    <property type="molecule type" value="Genomic_DNA"/>
</dbReference>
<comment type="caution">
    <text evidence="1">The sequence shown here is derived from an EMBL/GenBank/DDBJ whole genome shotgun (WGS) entry which is preliminary data.</text>
</comment>
<sequence>MAQPAAKRRCTAPEDSNNYSESVDILLETIETDDLLRQCTDIVGQIEMVKLLRLKNSLSREDNHFLRECHNWLLEINNDIRKILNTSRQIVTNIRNEGLAQSHSQPSSVKGVAQAPQMSELLSGDQSHLLEKILQAIQLANDLSRQNNDLLSQNNNLLRQIEMNTRKKKGVRG</sequence>
<dbReference type="Proteomes" id="UP000027238">
    <property type="component" value="Unassembled WGS sequence"/>
</dbReference>
<name>A0A066WVJ3_COLSU</name>
<organism evidence="1 2">
    <name type="scientific">Colletotrichum sublineola</name>
    <name type="common">Sorghum anthracnose fungus</name>
    <dbReference type="NCBI Taxonomy" id="1173701"/>
    <lineage>
        <taxon>Eukaryota</taxon>
        <taxon>Fungi</taxon>
        <taxon>Dikarya</taxon>
        <taxon>Ascomycota</taxon>
        <taxon>Pezizomycotina</taxon>
        <taxon>Sordariomycetes</taxon>
        <taxon>Hypocreomycetidae</taxon>
        <taxon>Glomerellales</taxon>
        <taxon>Glomerellaceae</taxon>
        <taxon>Colletotrichum</taxon>
        <taxon>Colletotrichum graminicola species complex</taxon>
    </lineage>
</organism>